<dbReference type="InterPro" id="IPR019554">
    <property type="entry name" value="Soluble_ligand-bd"/>
</dbReference>
<comment type="caution">
    <text evidence="3">The sequence shown here is derived from an EMBL/GenBank/DDBJ whole genome shotgun (WGS) entry which is preliminary data.</text>
</comment>
<dbReference type="Pfam" id="PF12836">
    <property type="entry name" value="HHH_3"/>
    <property type="match status" value="1"/>
</dbReference>
<keyword evidence="1" id="KW-0472">Membrane</keyword>
<reference evidence="4" key="1">
    <citation type="journal article" date="2019" name="Int. J. Syst. Evol. Microbiol.">
        <title>The Global Catalogue of Microorganisms (GCM) 10K type strain sequencing project: providing services to taxonomists for standard genome sequencing and annotation.</title>
        <authorList>
            <consortium name="The Broad Institute Genomics Platform"/>
            <consortium name="The Broad Institute Genome Sequencing Center for Infectious Disease"/>
            <person name="Wu L."/>
            <person name="Ma J."/>
        </authorList>
    </citation>
    <scope>NUCLEOTIDE SEQUENCE [LARGE SCALE GENOMIC DNA]</scope>
    <source>
        <strain evidence="4">JCM 18537</strain>
    </source>
</reference>
<evidence type="ECO:0000313" key="4">
    <source>
        <dbReference type="Proteomes" id="UP001501645"/>
    </source>
</evidence>
<proteinExistence type="predicted"/>
<dbReference type="PANTHER" id="PTHR21180:SF32">
    <property type="entry name" value="ENDONUCLEASE_EXONUCLEASE_PHOSPHATASE FAMILY DOMAIN-CONTAINING PROTEIN 1"/>
    <property type="match status" value="1"/>
</dbReference>
<dbReference type="InterPro" id="IPR010994">
    <property type="entry name" value="RuvA_2-like"/>
</dbReference>
<dbReference type="Pfam" id="PF10531">
    <property type="entry name" value="SLBB"/>
    <property type="match status" value="1"/>
</dbReference>
<dbReference type="RefSeq" id="WP_345435705.1">
    <property type="nucleotide sequence ID" value="NZ_BAABKO010000001.1"/>
</dbReference>
<keyword evidence="1" id="KW-0812">Transmembrane</keyword>
<keyword evidence="1" id="KW-1133">Transmembrane helix</keyword>
<sequence length="199" mass="19786">MTDGPRLRSPRARLGAGGVIVLALGALAVVIGVGVWRGAASPVEPVAVETPTASIAAGQLYVHVQGAVREPGLYVLDAGARVVDAVSAAGGFADDADESGVNLARPVADGEQLAVPVEGEAPASGAPDAPGAPAGPGLVNLNTADAAALEELPRIGPAIAERIIAWRDENGPFTAVDDLLAVSGIGDAMLDTLRPLVTV</sequence>
<evidence type="ECO:0000256" key="1">
    <source>
        <dbReference type="SAM" id="Phobius"/>
    </source>
</evidence>
<dbReference type="PANTHER" id="PTHR21180">
    <property type="entry name" value="ENDONUCLEASE/EXONUCLEASE/PHOSPHATASE FAMILY DOMAIN-CONTAINING PROTEIN 1"/>
    <property type="match status" value="1"/>
</dbReference>
<accession>A0ABP8ZV93</accession>
<keyword evidence="4" id="KW-1185">Reference proteome</keyword>
<dbReference type="EMBL" id="BAABKO010000001">
    <property type="protein sequence ID" value="GAA4765493.1"/>
    <property type="molecule type" value="Genomic_DNA"/>
</dbReference>
<feature type="domain" description="Soluble ligand binding" evidence="2">
    <location>
        <begin position="61"/>
        <end position="112"/>
    </location>
</feature>
<dbReference type="Gene3D" id="3.10.560.10">
    <property type="entry name" value="Outer membrane lipoprotein wza domain like"/>
    <property type="match status" value="1"/>
</dbReference>
<evidence type="ECO:0000313" key="3">
    <source>
        <dbReference type="EMBL" id="GAA4765493.1"/>
    </source>
</evidence>
<dbReference type="Proteomes" id="UP001501645">
    <property type="component" value="Unassembled WGS sequence"/>
</dbReference>
<dbReference type="Gene3D" id="1.10.150.320">
    <property type="entry name" value="Photosystem II 12 kDa extrinsic protein"/>
    <property type="match status" value="1"/>
</dbReference>
<protein>
    <recommendedName>
        <fullName evidence="2">Soluble ligand binding domain-containing protein</fullName>
    </recommendedName>
</protein>
<evidence type="ECO:0000259" key="2">
    <source>
        <dbReference type="Pfam" id="PF10531"/>
    </source>
</evidence>
<organism evidence="3 4">
    <name type="scientific">Microbacterium gilvum</name>
    <dbReference type="NCBI Taxonomy" id="1336204"/>
    <lineage>
        <taxon>Bacteria</taxon>
        <taxon>Bacillati</taxon>
        <taxon>Actinomycetota</taxon>
        <taxon>Actinomycetes</taxon>
        <taxon>Micrococcales</taxon>
        <taxon>Microbacteriaceae</taxon>
        <taxon>Microbacterium</taxon>
    </lineage>
</organism>
<name>A0ABP8ZV93_9MICO</name>
<dbReference type="SUPFAM" id="SSF47781">
    <property type="entry name" value="RuvA domain 2-like"/>
    <property type="match status" value="1"/>
</dbReference>
<feature type="transmembrane region" description="Helical" evidence="1">
    <location>
        <begin position="12"/>
        <end position="36"/>
    </location>
</feature>
<gene>
    <name evidence="3" type="ORF">GCM10023351_05520</name>
</gene>
<dbReference type="InterPro" id="IPR051675">
    <property type="entry name" value="Endo/Exo/Phosphatase_dom_1"/>
</dbReference>